<dbReference type="AlphaFoldDB" id="R9GTN5"/>
<dbReference type="Proteomes" id="UP000014174">
    <property type="component" value="Unassembled WGS sequence"/>
</dbReference>
<evidence type="ECO:0000259" key="1">
    <source>
        <dbReference type="Pfam" id="PF18922"/>
    </source>
</evidence>
<comment type="caution">
    <text evidence="2">The sequence shown here is derived from an EMBL/GenBank/DDBJ whole genome shotgun (WGS) entry which is preliminary data.</text>
</comment>
<evidence type="ECO:0000313" key="2">
    <source>
        <dbReference type="EMBL" id="EOR95053.1"/>
    </source>
</evidence>
<dbReference type="eggNOG" id="ENOG502Z956">
    <property type="taxonomic scope" value="Bacteria"/>
</dbReference>
<gene>
    <name evidence="2" type="ORF">ADIARSV_1753</name>
</gene>
<keyword evidence="3" id="KW-1185">Reference proteome</keyword>
<feature type="domain" description="DUF5672" evidence="1">
    <location>
        <begin position="20"/>
        <end position="212"/>
    </location>
</feature>
<sequence length="230" mass="27442">MHGVQFNPKAYLDFMAPLEIKCILFQKKYFNGHSSYNRLCLSKVFYDSFLDFDYILIHQLDAFVFNDDLDYWCNQGYDYIGAPWFKGTNQPSFPLEFNGSGNGGFSLRKVQSFRKIASKRYFVQFHKLAHYINNKYNPKKYPLLQDNILANTAIKYIRNFVGWEDEFYGRVVPKFFPWFKVAQPQTAMKFSFEVMPDELFKMNNNQLPFGCHAWETYNRSFWIKFIEAYS</sequence>
<reference evidence="2 3" key="1">
    <citation type="journal article" date="2013" name="Genome Announc.">
        <title>Draft Genome Sequence of Arcticibacter svalbardensis Strain MN12-7T, a Member of the Family Sphingobacteriaceae Isolated from an Arctic Soil Sample.</title>
        <authorList>
            <person name="Shivaji S."/>
            <person name="Ara S."/>
            <person name="Prasad S."/>
            <person name="Manasa B.P."/>
            <person name="Begum Z."/>
            <person name="Singh A."/>
            <person name="Kumar Pinnaka A."/>
        </authorList>
    </citation>
    <scope>NUCLEOTIDE SEQUENCE [LARGE SCALE GENOMIC DNA]</scope>
    <source>
        <strain evidence="2 3">MN12-7</strain>
    </source>
</reference>
<dbReference type="PATRIC" id="fig|1150600.3.peg.1726"/>
<dbReference type="InterPro" id="IPR043729">
    <property type="entry name" value="DUF5672"/>
</dbReference>
<organism evidence="2 3">
    <name type="scientific">Arcticibacter svalbardensis MN12-7</name>
    <dbReference type="NCBI Taxonomy" id="1150600"/>
    <lineage>
        <taxon>Bacteria</taxon>
        <taxon>Pseudomonadati</taxon>
        <taxon>Bacteroidota</taxon>
        <taxon>Sphingobacteriia</taxon>
        <taxon>Sphingobacteriales</taxon>
        <taxon>Sphingobacteriaceae</taxon>
        <taxon>Arcticibacter</taxon>
    </lineage>
</organism>
<dbReference type="STRING" id="1150600.ADIARSV_1753"/>
<accession>R9GTN5</accession>
<dbReference type="Pfam" id="PF18922">
    <property type="entry name" value="DUF5672"/>
    <property type="match status" value="1"/>
</dbReference>
<evidence type="ECO:0000313" key="3">
    <source>
        <dbReference type="Proteomes" id="UP000014174"/>
    </source>
</evidence>
<name>R9GTN5_9SPHI</name>
<proteinExistence type="predicted"/>
<dbReference type="EMBL" id="AQPN01000068">
    <property type="protein sequence ID" value="EOR95053.1"/>
    <property type="molecule type" value="Genomic_DNA"/>
</dbReference>
<protein>
    <recommendedName>
        <fullName evidence="1">DUF5672 domain-containing protein</fullName>
    </recommendedName>
</protein>